<dbReference type="PROSITE" id="PS51257">
    <property type="entry name" value="PROKAR_LIPOPROTEIN"/>
    <property type="match status" value="1"/>
</dbReference>
<dbReference type="Proteomes" id="UP000479938">
    <property type="component" value="Unassembled WGS sequence"/>
</dbReference>
<evidence type="ECO:0000259" key="3">
    <source>
        <dbReference type="Pfam" id="PF01103"/>
    </source>
</evidence>
<dbReference type="Gene3D" id="2.40.160.50">
    <property type="entry name" value="membrane protein fhac: a member of the omp85/tpsb transporter family"/>
    <property type="match status" value="1"/>
</dbReference>
<comment type="subcellular location">
    <subcellularLocation>
        <location evidence="1">Membrane</location>
    </subcellularLocation>
</comment>
<proteinExistence type="predicted"/>
<keyword evidence="2" id="KW-0472">Membrane</keyword>
<accession>A0A6J4GK30</accession>
<evidence type="ECO:0000256" key="2">
    <source>
        <dbReference type="ARBA" id="ARBA00023136"/>
    </source>
</evidence>
<dbReference type="InterPro" id="IPR000184">
    <property type="entry name" value="Bac_surfAg_D15"/>
</dbReference>
<dbReference type="EMBL" id="CADCSU010000087">
    <property type="protein sequence ID" value="CAA9198624.1"/>
    <property type="molecule type" value="Genomic_DNA"/>
</dbReference>
<keyword evidence="5" id="KW-1185">Reference proteome</keyword>
<dbReference type="GO" id="GO:0019867">
    <property type="term" value="C:outer membrane"/>
    <property type="evidence" value="ECO:0007669"/>
    <property type="project" value="InterPro"/>
</dbReference>
<evidence type="ECO:0000313" key="5">
    <source>
        <dbReference type="Proteomes" id="UP000479938"/>
    </source>
</evidence>
<feature type="domain" description="Bacterial surface antigen (D15)" evidence="3">
    <location>
        <begin position="668"/>
        <end position="840"/>
    </location>
</feature>
<organism evidence="4 5">
    <name type="scientific">Flavobacterium bizetiae</name>
    <dbReference type="NCBI Taxonomy" id="2704140"/>
    <lineage>
        <taxon>Bacteria</taxon>
        <taxon>Pseudomonadati</taxon>
        <taxon>Bacteroidota</taxon>
        <taxon>Flavobacteriia</taxon>
        <taxon>Flavobacteriales</taxon>
        <taxon>Flavobacteriaceae</taxon>
        <taxon>Flavobacterium</taxon>
    </lineage>
</organism>
<evidence type="ECO:0000256" key="1">
    <source>
        <dbReference type="ARBA" id="ARBA00004370"/>
    </source>
</evidence>
<sequence length="851" mass="96491">MKKNSTKITAFILIATFICGCNAVKRVPDGKNLLVKNTILVNGKATNDEIASNQMYQKPNGTLLGYRLRLNLYNLANLNPDSTYQAKFKNHPGLYERQAKILSAKQVDRLGQSFLYKGIHEFLRNTGEPPVVIDTAKTKKSLLRLKFYYFNNGYFNVATDYSIDSVARKKAKINYLITTGPAYTLDTIKTNIKTPALDSLYRTNNEPSFLKSGKQYKTADFEDEKNRLTTYFRNHGAYFFQPTYVTFDIDTIGKKNKADVTLIVNNNNIQERDSSRTEPFKLYKISDVNIYTDYSAANAKTKITDSTTYNNFNLYSHKKLKYKPRAITDAVFINKGGVFSDTRTTLSSRYLNNLKIFNYPSIQYEVDKRDSTAQSLIANVYLTPRKKYSFGASLDVTHSNIQDFGIGASISETIRNVFNRAETLEISARLNVGSSKDMANPNDNFFNVSEYGLDLKLNFPRILLPFGTEKIIPKRMIPSTSIAAGFSKQRNIGLDKENFTGGIAYNWSPKRNNTAKLELLNAQFVRNLNPSNYFRVYTSSYNELNNIAGTYNTVPSNVDNDGNLTIPDGANNFTKEVLADQTVLRPGDAEYKDVQSIEERRIRLTENDFILATSYTFTKTTKKDLADNTFYQFKTKIESAGTLLSAISSIAKLPENSRGNYEIFNLEYSEYIKTEFDYIKHWDFGKEKVLAVRSFFGIAIPFGNSDYIPFSRSYYSGGSNDNRAWQPYSLGPGSTNAANDFNEANMKIALSAEFRFKVFGDVKGAIFADAGNIWNVLDNVIDEKAKFNNVNDLAEIALGSGFGLRYDLSFFVIRLDLGFKTYNPAHEKGDRWFKEYNFGHSVLNFGINYPF</sequence>
<dbReference type="RefSeq" id="WP_173970874.1">
    <property type="nucleotide sequence ID" value="NZ_CADCSU010000087.1"/>
</dbReference>
<name>A0A6J4GK30_9FLAO</name>
<gene>
    <name evidence="4" type="ORF">FLA105534_02266</name>
</gene>
<evidence type="ECO:0000313" key="4">
    <source>
        <dbReference type="EMBL" id="CAA9198624.1"/>
    </source>
</evidence>
<dbReference type="Pfam" id="PF01103">
    <property type="entry name" value="Omp85"/>
    <property type="match status" value="1"/>
</dbReference>
<dbReference type="AlphaFoldDB" id="A0A6J4GK30"/>
<reference evidence="4 5" key="1">
    <citation type="submission" date="2020-02" db="EMBL/GenBank/DDBJ databases">
        <authorList>
            <person name="Criscuolo A."/>
        </authorList>
    </citation>
    <scope>NUCLEOTIDE SEQUENCE [LARGE SCALE GENOMIC DNA]</scope>
    <source>
        <strain evidence="4">CIP105534</strain>
    </source>
</reference>
<protein>
    <recommendedName>
        <fullName evidence="3">Bacterial surface antigen (D15) domain-containing protein</fullName>
    </recommendedName>
</protein>